<dbReference type="GO" id="GO:0006826">
    <property type="term" value="P:iron ion transport"/>
    <property type="evidence" value="ECO:0007669"/>
    <property type="project" value="UniProtKB-KW"/>
</dbReference>
<keyword evidence="8" id="KW-0472">Membrane</keyword>
<accession>A0A3B0RSZ3</accession>
<proteinExistence type="predicted"/>
<keyword evidence="2" id="KW-0813">Transport</keyword>
<feature type="domain" description="TonB-dependent receptor plug" evidence="10">
    <location>
        <begin position="145"/>
        <end position="257"/>
    </location>
</feature>
<evidence type="ECO:0000256" key="4">
    <source>
        <dbReference type="ARBA" id="ARBA00022692"/>
    </source>
</evidence>
<evidence type="ECO:0000256" key="8">
    <source>
        <dbReference type="ARBA" id="ARBA00023136"/>
    </source>
</evidence>
<evidence type="ECO:0000256" key="1">
    <source>
        <dbReference type="ARBA" id="ARBA00004571"/>
    </source>
</evidence>
<dbReference type="Gene3D" id="3.55.50.30">
    <property type="match status" value="1"/>
</dbReference>
<dbReference type="InterPro" id="IPR039426">
    <property type="entry name" value="TonB-dep_rcpt-like"/>
</dbReference>
<dbReference type="InterPro" id="IPR041700">
    <property type="entry name" value="OMP_b-brl_3"/>
</dbReference>
<dbReference type="InterPro" id="IPR036942">
    <property type="entry name" value="Beta-barrel_TonB_sf"/>
</dbReference>
<dbReference type="AlphaFoldDB" id="A0A3B0RSZ3"/>
<dbReference type="Pfam" id="PF14905">
    <property type="entry name" value="OMP_b-brl_3"/>
    <property type="match status" value="1"/>
</dbReference>
<dbReference type="Pfam" id="PF07715">
    <property type="entry name" value="Plug"/>
    <property type="match status" value="1"/>
</dbReference>
<evidence type="ECO:0000259" key="11">
    <source>
        <dbReference type="Pfam" id="PF14905"/>
    </source>
</evidence>
<dbReference type="PROSITE" id="PS52016">
    <property type="entry name" value="TONB_DEPENDENT_REC_3"/>
    <property type="match status" value="1"/>
</dbReference>
<evidence type="ECO:0000256" key="3">
    <source>
        <dbReference type="ARBA" id="ARBA00022496"/>
    </source>
</evidence>
<feature type="domain" description="Outer membrane protein beta-barrel" evidence="11">
    <location>
        <begin position="685"/>
        <end position="891"/>
    </location>
</feature>
<evidence type="ECO:0000313" key="12">
    <source>
        <dbReference type="EMBL" id="VAV86585.1"/>
    </source>
</evidence>
<organism evidence="12">
    <name type="scientific">hydrothermal vent metagenome</name>
    <dbReference type="NCBI Taxonomy" id="652676"/>
    <lineage>
        <taxon>unclassified sequences</taxon>
        <taxon>metagenomes</taxon>
        <taxon>ecological metagenomes</taxon>
    </lineage>
</organism>
<keyword evidence="4" id="KW-0812">Transmembrane</keyword>
<evidence type="ECO:0000256" key="2">
    <source>
        <dbReference type="ARBA" id="ARBA00022448"/>
    </source>
</evidence>
<evidence type="ECO:0000256" key="7">
    <source>
        <dbReference type="ARBA" id="ARBA00023077"/>
    </source>
</evidence>
<comment type="subcellular location">
    <subcellularLocation>
        <location evidence="1">Cell outer membrane</location>
        <topology evidence="1">Multi-pass membrane protein</topology>
    </subcellularLocation>
</comment>
<evidence type="ECO:0000256" key="6">
    <source>
        <dbReference type="ARBA" id="ARBA00023065"/>
    </source>
</evidence>
<dbReference type="PANTHER" id="PTHR32552:SF81">
    <property type="entry name" value="TONB-DEPENDENT OUTER MEMBRANE RECEPTOR"/>
    <property type="match status" value="1"/>
</dbReference>
<name>A0A3B0RSZ3_9ZZZZ</name>
<keyword evidence="7" id="KW-0798">TonB box</keyword>
<gene>
    <name evidence="12" type="ORF">MNBD_ALPHA02-2469</name>
</gene>
<sequence length="893" mass="99889">MNIKAWGGIVASNIIMLCHGPVLAADNVVYYLDETSLDKALLRVGQDFRLTILFQSLDVKGLKSKAFSSEGNIKTVLSKLLSAHSFDYKFINYDTVVIYRVTDKALALSPEEKQTRPSRSFDSKMPPGRYVEEIIISSRRWNKSLQSSPASVAAFSQDRLSSPDMGGVDQLSLYTSNVTLDYTATLSGSSNSLVSYIRGIGQSDFAISTDPAIGIYLDGIFLSRSIGSVVDLAEYDSVEIYKGPHGNLFSRNAIGGTINITSRKPGEDFRLKGQVTTGSDQRNDFLIDMDIPIISDKLYGNILLSSRNRRGYGQRLDYEELTTADQTSLDKFYKDLPTSSELGNQNVDRLHGKIIWKANNDIEVSLITDAMRSRERTPVSTLLGFSNNKGSPSADSIGAFYNDCLMASGSAVGQENLCSNLYAVNVDKDLSNDRTPFDSRFITGSPYQNYAKGPNRSDHDTFSLIGTLQWQLNDDFQLKYIAGYRQTKADLGRDGDKTPLLMDHTSYIYDHKQYSQEIQLDGIVPGTDIQWYGGFLYFNEKARMKTFVAIGGLPLMDLRATEKSNNISYNYFAHANIPLTSSLNFTTGFHYAVEEKNLQLDFHELEKFAVRLGVPQGNFPDPEDLTLLRPKSPDRTSLKSLSPRFSLEYNYHDIFLYFSAAKSTKPGGFNYRAVLPSPVISSFGPEYAWSYEAGIKTTDIDHRYYMNFAVFYTDYRELQLISQLGVTPEIENAGNATIWGVELEGRLEPTENLNISASLGYIDASYTTLSPASRIKPDYNFQKTPKWSANITANYIWQVKPAISLHLQGSYSYKSAIYHNAENSALLRQAPVHLVNGSITAEFDNSDWTVTFGVNNLLNEQYIISGFNQPGVGFTEATFARPRNWYLSLTYLM</sequence>
<dbReference type="PANTHER" id="PTHR32552">
    <property type="entry name" value="FERRICHROME IRON RECEPTOR-RELATED"/>
    <property type="match status" value="1"/>
</dbReference>
<keyword evidence="6" id="KW-0406">Ion transport</keyword>
<protein>
    <recommendedName>
        <fullName evidence="13">TonB-dependent receptor</fullName>
    </recommendedName>
</protein>
<evidence type="ECO:0000256" key="9">
    <source>
        <dbReference type="ARBA" id="ARBA00023237"/>
    </source>
</evidence>
<evidence type="ECO:0008006" key="13">
    <source>
        <dbReference type="Google" id="ProtNLM"/>
    </source>
</evidence>
<keyword evidence="3" id="KW-0410">Iron transport</keyword>
<reference evidence="12" key="1">
    <citation type="submission" date="2018-06" db="EMBL/GenBank/DDBJ databases">
        <authorList>
            <person name="Zhirakovskaya E."/>
        </authorList>
    </citation>
    <scope>NUCLEOTIDE SEQUENCE</scope>
</reference>
<dbReference type="EMBL" id="UOED01000011">
    <property type="protein sequence ID" value="VAV86585.1"/>
    <property type="molecule type" value="Genomic_DNA"/>
</dbReference>
<dbReference type="Gene3D" id="2.40.170.20">
    <property type="entry name" value="TonB-dependent receptor, beta-barrel domain"/>
    <property type="match status" value="2"/>
</dbReference>
<dbReference type="GO" id="GO:0009279">
    <property type="term" value="C:cell outer membrane"/>
    <property type="evidence" value="ECO:0007669"/>
    <property type="project" value="UniProtKB-SubCell"/>
</dbReference>
<dbReference type="InterPro" id="IPR012910">
    <property type="entry name" value="Plug_dom"/>
</dbReference>
<keyword evidence="9" id="KW-0998">Cell outer membrane</keyword>
<dbReference type="SUPFAM" id="SSF56935">
    <property type="entry name" value="Porins"/>
    <property type="match status" value="1"/>
</dbReference>
<evidence type="ECO:0000256" key="5">
    <source>
        <dbReference type="ARBA" id="ARBA00023004"/>
    </source>
</evidence>
<evidence type="ECO:0000259" key="10">
    <source>
        <dbReference type="Pfam" id="PF07715"/>
    </source>
</evidence>
<keyword evidence="5" id="KW-0408">Iron</keyword>